<proteinExistence type="predicted"/>
<keyword evidence="2" id="KW-1185">Reference proteome</keyword>
<dbReference type="EMBL" id="JACSDY010000013">
    <property type="protein sequence ID" value="KAF7411018.1"/>
    <property type="molecule type" value="Genomic_DNA"/>
</dbReference>
<protein>
    <submittedName>
        <fullName evidence="1">Uncharacterized protein</fullName>
    </submittedName>
</protein>
<evidence type="ECO:0000313" key="2">
    <source>
        <dbReference type="Proteomes" id="UP000600918"/>
    </source>
</evidence>
<comment type="caution">
    <text evidence="1">The sequence shown here is derived from an EMBL/GenBank/DDBJ whole genome shotgun (WGS) entry which is preliminary data.</text>
</comment>
<gene>
    <name evidence="1" type="ORF">H0235_013625</name>
</gene>
<dbReference type="AlphaFoldDB" id="A0A834NKQ0"/>
<organism evidence="1 2">
    <name type="scientific">Vespula pensylvanica</name>
    <name type="common">Western yellow jacket</name>
    <name type="synonym">Wasp</name>
    <dbReference type="NCBI Taxonomy" id="30213"/>
    <lineage>
        <taxon>Eukaryota</taxon>
        <taxon>Metazoa</taxon>
        <taxon>Ecdysozoa</taxon>
        <taxon>Arthropoda</taxon>
        <taxon>Hexapoda</taxon>
        <taxon>Insecta</taxon>
        <taxon>Pterygota</taxon>
        <taxon>Neoptera</taxon>
        <taxon>Endopterygota</taxon>
        <taxon>Hymenoptera</taxon>
        <taxon>Apocrita</taxon>
        <taxon>Aculeata</taxon>
        <taxon>Vespoidea</taxon>
        <taxon>Vespidae</taxon>
        <taxon>Vespinae</taxon>
        <taxon>Vespula</taxon>
    </lineage>
</organism>
<sequence length="120" mass="13762">MFLKNYSDDDKNSSANYIPESLVNLDKMKKFDSIHIGNSCRKWRPCHRHPKETGGEQDDEGRWKERRNCRSLETGSACITERACNTKKTREPCNIEEVALAKLSLSLVELPPREPCFCAS</sequence>
<reference evidence="1" key="1">
    <citation type="journal article" date="2020" name="G3 (Bethesda)">
        <title>High-Quality Assemblies for Three Invasive Social Wasps from the &lt;i&gt;Vespula&lt;/i&gt; Genus.</title>
        <authorList>
            <person name="Harrop T.W.R."/>
            <person name="Guhlin J."/>
            <person name="McLaughlin G.M."/>
            <person name="Permina E."/>
            <person name="Stockwell P."/>
            <person name="Gilligan J."/>
            <person name="Le Lec M.F."/>
            <person name="Gruber M.A.M."/>
            <person name="Quinn O."/>
            <person name="Lovegrove M."/>
            <person name="Duncan E.J."/>
            <person name="Remnant E.J."/>
            <person name="Van Eeckhoven J."/>
            <person name="Graham B."/>
            <person name="Knapp R.A."/>
            <person name="Langford K.W."/>
            <person name="Kronenberg Z."/>
            <person name="Press M.O."/>
            <person name="Eacker S.M."/>
            <person name="Wilson-Rankin E.E."/>
            <person name="Purcell J."/>
            <person name="Lester P.J."/>
            <person name="Dearden P.K."/>
        </authorList>
    </citation>
    <scope>NUCLEOTIDE SEQUENCE</scope>
    <source>
        <strain evidence="1">Volc-1</strain>
    </source>
</reference>
<dbReference type="Proteomes" id="UP000600918">
    <property type="component" value="Unassembled WGS sequence"/>
</dbReference>
<name>A0A834NKQ0_VESPE</name>
<accession>A0A834NKQ0</accession>
<evidence type="ECO:0000313" key="1">
    <source>
        <dbReference type="EMBL" id="KAF7411018.1"/>
    </source>
</evidence>